<dbReference type="AlphaFoldDB" id="A0A0L0KMY1"/>
<name>A0A0L0KMY1_9ACTN</name>
<evidence type="ECO:0000256" key="1">
    <source>
        <dbReference type="SAM" id="MobiDB-lite"/>
    </source>
</evidence>
<evidence type="ECO:0000313" key="2">
    <source>
        <dbReference type="EMBL" id="KND39193.1"/>
    </source>
</evidence>
<dbReference type="Proteomes" id="UP000037151">
    <property type="component" value="Unassembled WGS sequence"/>
</dbReference>
<dbReference type="EMBL" id="JPPY01000029">
    <property type="protein sequence ID" value="KND39193.1"/>
    <property type="molecule type" value="Genomic_DNA"/>
</dbReference>
<feature type="non-terminal residue" evidence="2">
    <location>
        <position position="78"/>
    </location>
</feature>
<organism evidence="2 3">
    <name type="scientific">Streptomyces acidiscabies</name>
    <dbReference type="NCBI Taxonomy" id="42234"/>
    <lineage>
        <taxon>Bacteria</taxon>
        <taxon>Bacillati</taxon>
        <taxon>Actinomycetota</taxon>
        <taxon>Actinomycetes</taxon>
        <taxon>Kitasatosporales</taxon>
        <taxon>Streptomycetaceae</taxon>
        <taxon>Streptomyces</taxon>
    </lineage>
</organism>
<protein>
    <submittedName>
        <fullName evidence="2">Uncharacterized protein</fullName>
    </submittedName>
</protein>
<proteinExistence type="predicted"/>
<feature type="region of interest" description="Disordered" evidence="1">
    <location>
        <begin position="1"/>
        <end position="34"/>
    </location>
</feature>
<comment type="caution">
    <text evidence="2">The sequence shown here is derived from an EMBL/GenBank/DDBJ whole genome shotgun (WGS) entry which is preliminary data.</text>
</comment>
<accession>A0A0L0KMY1</accession>
<reference evidence="3" key="1">
    <citation type="submission" date="2014-07" db="EMBL/GenBank/DDBJ databases">
        <title>Genome sequencing of plant-pathogenic Streptomyces species.</title>
        <authorList>
            <person name="Harrison J."/>
            <person name="Sapp M."/>
            <person name="Thwaites R."/>
            <person name="Studholme D.J."/>
        </authorList>
    </citation>
    <scope>NUCLEOTIDE SEQUENCE [LARGE SCALE GENOMIC DNA]</scope>
    <source>
        <strain evidence="3">NCPPB 4445</strain>
    </source>
</reference>
<evidence type="ECO:0000313" key="3">
    <source>
        <dbReference type="Proteomes" id="UP000037151"/>
    </source>
</evidence>
<gene>
    <name evidence="2" type="ORF">IQ63_04700</name>
</gene>
<sequence length="78" mass="7858">MVRAGSRWGAESGLESRASGAMPELGPGASEVMSELESRVSEVKVSGVKVETGVGARSEWGPGAEVGALEAELELGAA</sequence>